<feature type="region of interest" description="Disordered" evidence="1">
    <location>
        <begin position="47"/>
        <end position="68"/>
    </location>
</feature>
<reference evidence="2 3" key="1">
    <citation type="submission" date="2019-05" db="EMBL/GenBank/DDBJ databases">
        <title>Another draft genome of Portunus trituberculatus and its Hox gene families provides insights of decapod evolution.</title>
        <authorList>
            <person name="Jeong J.-H."/>
            <person name="Song I."/>
            <person name="Kim S."/>
            <person name="Choi T."/>
            <person name="Kim D."/>
            <person name="Ryu S."/>
            <person name="Kim W."/>
        </authorList>
    </citation>
    <scope>NUCLEOTIDE SEQUENCE [LARGE SCALE GENOMIC DNA]</scope>
    <source>
        <tissue evidence="2">Muscle</tissue>
    </source>
</reference>
<evidence type="ECO:0000313" key="3">
    <source>
        <dbReference type="Proteomes" id="UP000324222"/>
    </source>
</evidence>
<dbReference type="AlphaFoldDB" id="A0A5B7HX79"/>
<proteinExistence type="predicted"/>
<evidence type="ECO:0000256" key="1">
    <source>
        <dbReference type="SAM" id="MobiDB-lite"/>
    </source>
</evidence>
<dbReference type="EMBL" id="VSRR010039169">
    <property type="protein sequence ID" value="MPC74553.1"/>
    <property type="molecule type" value="Genomic_DNA"/>
</dbReference>
<comment type="caution">
    <text evidence="2">The sequence shown here is derived from an EMBL/GenBank/DDBJ whole genome shotgun (WGS) entry which is preliminary data.</text>
</comment>
<accession>A0A5B7HX79</accession>
<dbReference type="Proteomes" id="UP000324222">
    <property type="component" value="Unassembled WGS sequence"/>
</dbReference>
<evidence type="ECO:0000313" key="2">
    <source>
        <dbReference type="EMBL" id="MPC74553.1"/>
    </source>
</evidence>
<name>A0A5B7HX79_PORTR</name>
<keyword evidence="3" id="KW-1185">Reference proteome</keyword>
<organism evidence="2 3">
    <name type="scientific">Portunus trituberculatus</name>
    <name type="common">Swimming crab</name>
    <name type="synonym">Neptunus trituberculatus</name>
    <dbReference type="NCBI Taxonomy" id="210409"/>
    <lineage>
        <taxon>Eukaryota</taxon>
        <taxon>Metazoa</taxon>
        <taxon>Ecdysozoa</taxon>
        <taxon>Arthropoda</taxon>
        <taxon>Crustacea</taxon>
        <taxon>Multicrustacea</taxon>
        <taxon>Malacostraca</taxon>
        <taxon>Eumalacostraca</taxon>
        <taxon>Eucarida</taxon>
        <taxon>Decapoda</taxon>
        <taxon>Pleocyemata</taxon>
        <taxon>Brachyura</taxon>
        <taxon>Eubrachyura</taxon>
        <taxon>Portunoidea</taxon>
        <taxon>Portunidae</taxon>
        <taxon>Portuninae</taxon>
        <taxon>Portunus</taxon>
    </lineage>
</organism>
<gene>
    <name evidence="2" type="ORF">E2C01_068916</name>
</gene>
<sequence>MDKARSLWDAIKVEEEAEPQPSTSGPHQYEEFKVSGGCFRRFKKQVSTFPGQDGPWSRRPSPTAPCLP</sequence>
<protein>
    <submittedName>
        <fullName evidence="2">Uncharacterized protein</fullName>
    </submittedName>
</protein>